<protein>
    <submittedName>
        <fullName evidence="4">Uncharacterized protein</fullName>
    </submittedName>
</protein>
<gene>
    <name evidence="4" type="ORF">ACJMK2_019660</name>
</gene>
<proteinExistence type="predicted"/>
<dbReference type="SUPFAM" id="SSF48403">
    <property type="entry name" value="Ankyrin repeat"/>
    <property type="match status" value="1"/>
</dbReference>
<dbReference type="EMBL" id="JBJQND010000017">
    <property type="protein sequence ID" value="KAL3841530.1"/>
    <property type="molecule type" value="Genomic_DNA"/>
</dbReference>
<dbReference type="InterPro" id="IPR036770">
    <property type="entry name" value="Ankyrin_rpt-contain_sf"/>
</dbReference>
<dbReference type="InterPro" id="IPR051642">
    <property type="entry name" value="SWI6-like"/>
</dbReference>
<evidence type="ECO:0000256" key="3">
    <source>
        <dbReference type="SAM" id="MobiDB-lite"/>
    </source>
</evidence>
<feature type="compositionally biased region" description="Low complexity" evidence="3">
    <location>
        <begin position="291"/>
        <end position="303"/>
    </location>
</feature>
<keyword evidence="5" id="KW-1185">Reference proteome</keyword>
<dbReference type="EMBL" id="JBJQND010000017">
    <property type="protein sequence ID" value="KAL3841529.1"/>
    <property type="molecule type" value="Genomic_DNA"/>
</dbReference>
<dbReference type="EMBL" id="JBJQND010000017">
    <property type="protein sequence ID" value="KAL3841531.1"/>
    <property type="molecule type" value="Genomic_DNA"/>
</dbReference>
<evidence type="ECO:0000256" key="2">
    <source>
        <dbReference type="SAM" id="Coils"/>
    </source>
</evidence>
<sequence length="498" mass="56344">MDPLWRNYHPLVQAVLTCPSEEEKDDNWKKEMLLLIEKYENEGWSRHEDIPDSLPQRAYPLVMWACALVKPCLLNWLIEQGLDPLVQKKDTRENGLHCTLERINRKGSCEQFKKILALMPGALLQQNIHGDTPFHIACKQTSIDGFSFQYYRGCLIHMLQCASMQGQDFLTKLVNCQNEAGDTPLHLLSQHEKCFLFVKSLLSDSKPDVYIRNKKDLTPLDIAITCGTMKISSILTSYRQSTEKLAKNPGQEAVKLELNDSVDIIDDSGDEENPPRKKLKRTSMTSKICQTSPTKYKSSPSPTIRTPQRSNSETVNGNANTPVNPVAESTELDIQKPTLGSQNQEKPQDDLKPSNQSSRKSTSTTPRSTPADSKTRDLAGTPGQGLIAYLSMSDETRSVIRDTLMRDQQDSLQHLKKIETEVADVSTELQSVEKEKDKKSKVIEELLSELEEHQVQLDKLARRSVLLRQQEADKQKQLNKIKDKIKTCETALNDLQSV</sequence>
<evidence type="ECO:0000313" key="4">
    <source>
        <dbReference type="EMBL" id="KAL3841531.1"/>
    </source>
</evidence>
<evidence type="ECO:0000256" key="1">
    <source>
        <dbReference type="ARBA" id="ARBA00022737"/>
    </source>
</evidence>
<organism evidence="4 5">
    <name type="scientific">Sinanodonta woodiana</name>
    <name type="common">Chinese pond mussel</name>
    <name type="synonym">Anodonta woodiana</name>
    <dbReference type="NCBI Taxonomy" id="1069815"/>
    <lineage>
        <taxon>Eukaryota</taxon>
        <taxon>Metazoa</taxon>
        <taxon>Spiralia</taxon>
        <taxon>Lophotrochozoa</taxon>
        <taxon>Mollusca</taxon>
        <taxon>Bivalvia</taxon>
        <taxon>Autobranchia</taxon>
        <taxon>Heteroconchia</taxon>
        <taxon>Palaeoheterodonta</taxon>
        <taxon>Unionida</taxon>
        <taxon>Unionoidea</taxon>
        <taxon>Unionidae</taxon>
        <taxon>Unioninae</taxon>
        <taxon>Sinanodonta</taxon>
    </lineage>
</organism>
<keyword evidence="2" id="KW-0175">Coiled coil</keyword>
<feature type="region of interest" description="Disordered" evidence="3">
    <location>
        <begin position="264"/>
        <end position="382"/>
    </location>
</feature>
<evidence type="ECO:0000313" key="5">
    <source>
        <dbReference type="Proteomes" id="UP001634394"/>
    </source>
</evidence>
<dbReference type="PANTHER" id="PTHR43828">
    <property type="entry name" value="ASPARAGINASE"/>
    <property type="match status" value="1"/>
</dbReference>
<name>A0ABD3TYC2_SINWO</name>
<keyword evidence="1" id="KW-0677">Repeat</keyword>
<feature type="coiled-coil region" evidence="2">
    <location>
        <begin position="415"/>
        <end position="498"/>
    </location>
</feature>
<comment type="caution">
    <text evidence="4">The sequence shown here is derived from an EMBL/GenBank/DDBJ whole genome shotgun (WGS) entry which is preliminary data.</text>
</comment>
<dbReference type="GO" id="GO:0010468">
    <property type="term" value="P:regulation of gene expression"/>
    <property type="evidence" value="ECO:0007669"/>
    <property type="project" value="UniProtKB-ARBA"/>
</dbReference>
<dbReference type="GO" id="GO:0005634">
    <property type="term" value="C:nucleus"/>
    <property type="evidence" value="ECO:0007669"/>
    <property type="project" value="UniProtKB-ARBA"/>
</dbReference>
<reference evidence="4 5" key="1">
    <citation type="submission" date="2024-11" db="EMBL/GenBank/DDBJ databases">
        <title>Chromosome-level genome assembly of the freshwater bivalve Anodonta woodiana.</title>
        <authorList>
            <person name="Chen X."/>
        </authorList>
    </citation>
    <scope>NUCLEOTIDE SEQUENCE [LARGE SCALE GENOMIC DNA]</scope>
    <source>
        <strain evidence="4">MN2024</strain>
        <tissue evidence="4">Gills</tissue>
    </source>
</reference>
<feature type="compositionally biased region" description="Polar residues" evidence="3">
    <location>
        <begin position="304"/>
        <end position="323"/>
    </location>
</feature>
<dbReference type="PANTHER" id="PTHR43828:SF3">
    <property type="entry name" value="CHROMO DOMAIN-CONTAINING PROTEIN"/>
    <property type="match status" value="1"/>
</dbReference>
<dbReference type="EMBL" id="JBJQND010000017">
    <property type="protein sequence ID" value="KAL3841533.1"/>
    <property type="molecule type" value="Genomic_DNA"/>
</dbReference>
<dbReference type="AlphaFoldDB" id="A0ABD3TYC2"/>
<feature type="compositionally biased region" description="Low complexity" evidence="3">
    <location>
        <begin position="357"/>
        <end position="370"/>
    </location>
</feature>
<dbReference type="Proteomes" id="UP001634394">
    <property type="component" value="Unassembled WGS sequence"/>
</dbReference>
<accession>A0ABD3TYC2</accession>
<dbReference type="Gene3D" id="1.25.40.20">
    <property type="entry name" value="Ankyrin repeat-containing domain"/>
    <property type="match status" value="1"/>
</dbReference>